<name>A0AAW9R7M0_9GAMM</name>
<dbReference type="RefSeq" id="WP_354694483.1">
    <property type="nucleotide sequence ID" value="NZ_JAZHOG010000003.1"/>
</dbReference>
<proteinExistence type="predicted"/>
<feature type="transmembrane region" description="Helical" evidence="1">
    <location>
        <begin position="402"/>
        <end position="425"/>
    </location>
</feature>
<dbReference type="Proteomes" id="UP001359886">
    <property type="component" value="Unassembled WGS sequence"/>
</dbReference>
<feature type="transmembrane region" description="Helical" evidence="1">
    <location>
        <begin position="86"/>
        <end position="114"/>
    </location>
</feature>
<reference evidence="2 3" key="1">
    <citation type="submission" date="2024-02" db="EMBL/GenBank/DDBJ databases">
        <title>A novel Wenzhouxiangellaceae bacterium, isolated from coastal sediments.</title>
        <authorList>
            <person name="Du Z.-J."/>
            <person name="Ye Y.-Q."/>
            <person name="Zhang X.-Y."/>
        </authorList>
    </citation>
    <scope>NUCLEOTIDE SEQUENCE [LARGE SCALE GENOMIC DNA]</scope>
    <source>
        <strain evidence="2 3">CH-27</strain>
    </source>
</reference>
<evidence type="ECO:0000313" key="3">
    <source>
        <dbReference type="Proteomes" id="UP001359886"/>
    </source>
</evidence>
<feature type="transmembrane region" description="Helical" evidence="1">
    <location>
        <begin position="339"/>
        <end position="357"/>
    </location>
</feature>
<keyword evidence="1" id="KW-1133">Transmembrane helix</keyword>
<dbReference type="EMBL" id="JAZHOG010000003">
    <property type="protein sequence ID" value="MEJ8567167.1"/>
    <property type="molecule type" value="Genomic_DNA"/>
</dbReference>
<sequence>MADRGGTGLAASFRTAFGPGLLFAGTAIGLSHLVQSTRAGAVYGLAIGVVILLIHVLKYPLFRFGAYYTVASGESLIEGYRRQGVFAVWLLLGALLCYMFFAMGAVGMLSAALVKNVFGIELDTRLLGAIILGGGVVFLLVGRFHWLDRVNKVLVSVLAVSTLLAALFSIPKLELSQLTIPAERIDLKLLLFVAAIGGFMPVSTDSSVWQSVWTLAKAKDAGVWPRLRDVLMDFNIGYWGSAIFAVCFLIMGAAMMNRAGIAPAAEAVPFAEQLIGLYRDALGDWAVPLIGASVISVMLTTALTGLDALPRVLVAITRVLRGEPVGRITEVQLDGTAAYRLYVVLLAAGSIAAIYFLADSFRTFLDFGTTVAFLVAPVIAILNHRSVFGPAVPADLRPGRGMWWFSMVGIAAFVSFTVTYFVLLLGGYL</sequence>
<keyword evidence="1" id="KW-0812">Transmembrane</keyword>
<feature type="transmembrane region" description="Helical" evidence="1">
    <location>
        <begin position="41"/>
        <end position="62"/>
    </location>
</feature>
<accession>A0AAW9R7M0</accession>
<feature type="transmembrane region" description="Helical" evidence="1">
    <location>
        <begin position="16"/>
        <end position="34"/>
    </location>
</feature>
<feature type="transmembrane region" description="Helical" evidence="1">
    <location>
        <begin position="285"/>
        <end position="306"/>
    </location>
</feature>
<evidence type="ECO:0000256" key="1">
    <source>
        <dbReference type="SAM" id="Phobius"/>
    </source>
</evidence>
<keyword evidence="3" id="KW-1185">Reference proteome</keyword>
<feature type="transmembrane region" description="Helical" evidence="1">
    <location>
        <begin position="126"/>
        <end position="147"/>
    </location>
</feature>
<feature type="transmembrane region" description="Helical" evidence="1">
    <location>
        <begin position="236"/>
        <end position="256"/>
    </location>
</feature>
<keyword evidence="1" id="KW-0472">Membrane</keyword>
<comment type="caution">
    <text evidence="2">The sequence shown here is derived from an EMBL/GenBank/DDBJ whole genome shotgun (WGS) entry which is preliminary data.</text>
</comment>
<evidence type="ECO:0008006" key="4">
    <source>
        <dbReference type="Google" id="ProtNLM"/>
    </source>
</evidence>
<gene>
    <name evidence="2" type="ORF">V3330_05970</name>
</gene>
<dbReference type="AlphaFoldDB" id="A0AAW9R7M0"/>
<protein>
    <recommendedName>
        <fullName evidence="4">Permease</fullName>
    </recommendedName>
</protein>
<feature type="transmembrane region" description="Helical" evidence="1">
    <location>
        <begin position="364"/>
        <end position="382"/>
    </location>
</feature>
<evidence type="ECO:0000313" key="2">
    <source>
        <dbReference type="EMBL" id="MEJ8567167.1"/>
    </source>
</evidence>
<organism evidence="2 3">
    <name type="scientific">Elongatibacter sediminis</name>
    <dbReference type="NCBI Taxonomy" id="3119006"/>
    <lineage>
        <taxon>Bacteria</taxon>
        <taxon>Pseudomonadati</taxon>
        <taxon>Pseudomonadota</taxon>
        <taxon>Gammaproteobacteria</taxon>
        <taxon>Chromatiales</taxon>
        <taxon>Wenzhouxiangellaceae</taxon>
        <taxon>Elongatibacter</taxon>
    </lineage>
</organism>
<feature type="transmembrane region" description="Helical" evidence="1">
    <location>
        <begin position="185"/>
        <end position="203"/>
    </location>
</feature>
<feature type="transmembrane region" description="Helical" evidence="1">
    <location>
        <begin position="153"/>
        <end position="173"/>
    </location>
</feature>